<sequence length="275" mass="32062">MTLFYVMGGGMGHLFRTSVFIKQFAIEDYTIITSNPLVYTFFTETKVIFVAPDDYDQSWKSFIDEKLPGLSIHELYIDSFPHGLLGEFAVWPKVDYPVYYLARRLKWENYKHHVQKMRLGFEVVYQLEELEDEHLYFVRNISRKIDPLTLAYPLPESVNPAAFNVPLDKPLWLVVHSFNQDELESLLQYAVAAAHQEKCEAYFLVISDKCIEVSNGVCIRYFPAADWFPLATRIFTGAGFNTMQQIKPFLSKATLIPFPRQYDDQVWRARVLNTK</sequence>
<dbReference type="EMBL" id="BHXQ01000003">
    <property type="protein sequence ID" value="GCC51645.1"/>
    <property type="molecule type" value="Genomic_DNA"/>
</dbReference>
<gene>
    <name evidence="1" type="ORF">SanaruYs_18730</name>
</gene>
<accession>A0A401U9S8</accession>
<reference evidence="1 2" key="1">
    <citation type="submission" date="2018-11" db="EMBL/GenBank/DDBJ databases">
        <title>Chryseotalea sanarue gen. nov., sp., nov., a member of the family Cytophagaceae, isolated from a brackish lake in Hamamatsu Japan.</title>
        <authorList>
            <person name="Maejima Y."/>
            <person name="Iino T."/>
            <person name="Muraguchi Y."/>
            <person name="Fukuda K."/>
            <person name="Ohkuma M."/>
            <person name="Moriuchi R."/>
            <person name="Dohra H."/>
            <person name="Kimbara K."/>
            <person name="Shintani M."/>
        </authorList>
    </citation>
    <scope>NUCLEOTIDE SEQUENCE [LARGE SCALE GENOMIC DNA]</scope>
    <source>
        <strain evidence="1 2">Ys</strain>
    </source>
</reference>
<dbReference type="Proteomes" id="UP000288227">
    <property type="component" value="Unassembled WGS sequence"/>
</dbReference>
<dbReference type="OrthoDB" id="9813876at2"/>
<protein>
    <recommendedName>
        <fullName evidence="3">Glycosyl transferase</fullName>
    </recommendedName>
</protein>
<dbReference type="RefSeq" id="WP_127122299.1">
    <property type="nucleotide sequence ID" value="NZ_BHXQ01000003.1"/>
</dbReference>
<name>A0A401U9S8_9BACT</name>
<evidence type="ECO:0000313" key="2">
    <source>
        <dbReference type="Proteomes" id="UP000288227"/>
    </source>
</evidence>
<organism evidence="1 2">
    <name type="scientific">Chryseotalea sanaruensis</name>
    <dbReference type="NCBI Taxonomy" id="2482724"/>
    <lineage>
        <taxon>Bacteria</taxon>
        <taxon>Pseudomonadati</taxon>
        <taxon>Bacteroidota</taxon>
        <taxon>Cytophagia</taxon>
        <taxon>Cytophagales</taxon>
        <taxon>Chryseotaleaceae</taxon>
        <taxon>Chryseotalea</taxon>
    </lineage>
</organism>
<comment type="caution">
    <text evidence="1">The sequence shown here is derived from an EMBL/GenBank/DDBJ whole genome shotgun (WGS) entry which is preliminary data.</text>
</comment>
<evidence type="ECO:0008006" key="3">
    <source>
        <dbReference type="Google" id="ProtNLM"/>
    </source>
</evidence>
<evidence type="ECO:0000313" key="1">
    <source>
        <dbReference type="EMBL" id="GCC51645.1"/>
    </source>
</evidence>
<keyword evidence="2" id="KW-1185">Reference proteome</keyword>
<proteinExistence type="predicted"/>
<dbReference type="AlphaFoldDB" id="A0A401U9S8"/>